<evidence type="ECO:0000256" key="2">
    <source>
        <dbReference type="ARBA" id="ARBA00023015"/>
    </source>
</evidence>
<dbReference type="EMBL" id="MTZV01000004">
    <property type="protein sequence ID" value="PCE26448.1"/>
    <property type="molecule type" value="Genomic_DNA"/>
</dbReference>
<dbReference type="Proteomes" id="UP000218022">
    <property type="component" value="Unassembled WGS sequence"/>
</dbReference>
<evidence type="ECO:0000313" key="8">
    <source>
        <dbReference type="Proteomes" id="UP000218022"/>
    </source>
</evidence>
<dbReference type="Pfam" id="PF03466">
    <property type="entry name" value="LysR_substrate"/>
    <property type="match status" value="1"/>
</dbReference>
<keyword evidence="3" id="KW-0238">DNA-binding</keyword>
<evidence type="ECO:0000313" key="7">
    <source>
        <dbReference type="EMBL" id="PCE26448.1"/>
    </source>
</evidence>
<reference evidence="7 8" key="1">
    <citation type="submission" date="2017-01" db="EMBL/GenBank/DDBJ databases">
        <title>Whole-Genome Shotgun Sequencing of Two beta-Proteobacterial Species in Search of the Bulgecin Biosynthetic Cluster.</title>
        <authorList>
            <person name="Horsman M.E."/>
            <person name="Marous D.R."/>
            <person name="Li R."/>
            <person name="Oliver R.A."/>
            <person name="Byun B."/>
            <person name="Emrich S.J."/>
            <person name="Boggess B."/>
            <person name="Townsend C.A."/>
            <person name="Mobashery S."/>
        </authorList>
    </citation>
    <scope>NUCLEOTIDE SEQUENCE [LARGE SCALE GENOMIC DNA]</scope>
    <source>
        <strain evidence="7 8">ATCC 31363</strain>
    </source>
</reference>
<dbReference type="OrthoDB" id="8893795at2"/>
<sequence>MRPSLLCWKVFIKQIIQKMKINVVDIRKLDLNLSVVFLAVWQERSVTKAASRLALSQAATSAALARLRETCGDALFVRTRGGMEPTPRASAMAEQLESGVAHLWHVLTQHQTFDPATTVRSFSIGMSDDFELAIGPGLSRLVRDEGGQVSLIFRQTNRHTVEQMLNDREIDLAVVSGTVRRAWITQEHIGDAGYACLVDPEALDCPLPLTVEDYLRLPHLLVSYSGRSGIVDIALNALGKRRVVHTALTHFSAVPAFLTGVRAVVTLPSHAATALERMAALAVCPVPLDLGEYPVQLLSRRDGDGDPALEWLKEKIRAASVSALDVAGAEADSRPLAESRPTLAG</sequence>
<dbReference type="Pfam" id="PF00126">
    <property type="entry name" value="HTH_1"/>
    <property type="match status" value="1"/>
</dbReference>
<dbReference type="GO" id="GO:0003700">
    <property type="term" value="F:DNA-binding transcription factor activity"/>
    <property type="evidence" value="ECO:0007669"/>
    <property type="project" value="InterPro"/>
</dbReference>
<dbReference type="Gene3D" id="1.10.10.10">
    <property type="entry name" value="Winged helix-like DNA-binding domain superfamily/Winged helix DNA-binding domain"/>
    <property type="match status" value="1"/>
</dbReference>
<keyword evidence="4" id="KW-0804">Transcription</keyword>
<evidence type="ECO:0000256" key="5">
    <source>
        <dbReference type="SAM" id="MobiDB-lite"/>
    </source>
</evidence>
<feature type="domain" description="HTH lysR-type" evidence="6">
    <location>
        <begin position="29"/>
        <end position="86"/>
    </location>
</feature>
<evidence type="ECO:0000256" key="3">
    <source>
        <dbReference type="ARBA" id="ARBA00023125"/>
    </source>
</evidence>
<dbReference type="InterPro" id="IPR000847">
    <property type="entry name" value="LysR_HTH_N"/>
</dbReference>
<dbReference type="Gene3D" id="3.40.190.10">
    <property type="entry name" value="Periplasmic binding protein-like II"/>
    <property type="match status" value="2"/>
</dbReference>
<dbReference type="PANTHER" id="PTHR30118">
    <property type="entry name" value="HTH-TYPE TRANSCRIPTIONAL REGULATOR LEUO-RELATED"/>
    <property type="match status" value="1"/>
</dbReference>
<evidence type="ECO:0000256" key="4">
    <source>
        <dbReference type="ARBA" id="ARBA00023163"/>
    </source>
</evidence>
<protein>
    <recommendedName>
        <fullName evidence="6">HTH lysR-type domain-containing protein</fullName>
    </recommendedName>
</protein>
<dbReference type="SUPFAM" id="SSF53850">
    <property type="entry name" value="Periplasmic binding protein-like II"/>
    <property type="match status" value="1"/>
</dbReference>
<dbReference type="InterPro" id="IPR050389">
    <property type="entry name" value="LysR-type_TF"/>
</dbReference>
<dbReference type="PANTHER" id="PTHR30118:SF15">
    <property type="entry name" value="TRANSCRIPTIONAL REGULATORY PROTEIN"/>
    <property type="match status" value="1"/>
</dbReference>
<proteinExistence type="inferred from homology"/>
<dbReference type="InterPro" id="IPR036390">
    <property type="entry name" value="WH_DNA-bd_sf"/>
</dbReference>
<dbReference type="AlphaFoldDB" id="A0A2A4F1C1"/>
<dbReference type="InterPro" id="IPR005119">
    <property type="entry name" value="LysR_subst-bd"/>
</dbReference>
<accession>A0A2A4F1C1</accession>
<name>A0A2A4F1C1_9BURK</name>
<comment type="similarity">
    <text evidence="1">Belongs to the LysR transcriptional regulatory family.</text>
</comment>
<keyword evidence="2" id="KW-0805">Transcription regulation</keyword>
<gene>
    <name evidence="7" type="ORF">BWP39_18165</name>
</gene>
<dbReference type="PROSITE" id="PS50931">
    <property type="entry name" value="HTH_LYSR"/>
    <property type="match status" value="1"/>
</dbReference>
<dbReference type="PRINTS" id="PR00039">
    <property type="entry name" value="HTHLYSR"/>
</dbReference>
<evidence type="ECO:0000256" key="1">
    <source>
        <dbReference type="ARBA" id="ARBA00009437"/>
    </source>
</evidence>
<dbReference type="SUPFAM" id="SSF46785">
    <property type="entry name" value="Winged helix' DNA-binding domain"/>
    <property type="match status" value="1"/>
</dbReference>
<dbReference type="InterPro" id="IPR036388">
    <property type="entry name" value="WH-like_DNA-bd_sf"/>
</dbReference>
<comment type="caution">
    <text evidence="7">The sequence shown here is derived from an EMBL/GenBank/DDBJ whole genome shotgun (WGS) entry which is preliminary data.</text>
</comment>
<feature type="region of interest" description="Disordered" evidence="5">
    <location>
        <begin position="326"/>
        <end position="345"/>
    </location>
</feature>
<evidence type="ECO:0000259" key="6">
    <source>
        <dbReference type="PROSITE" id="PS50931"/>
    </source>
</evidence>
<organism evidence="7 8">
    <name type="scientific">Paraburkholderia acidicola</name>
    <dbReference type="NCBI Taxonomy" id="1912599"/>
    <lineage>
        <taxon>Bacteria</taxon>
        <taxon>Pseudomonadati</taxon>
        <taxon>Pseudomonadota</taxon>
        <taxon>Betaproteobacteria</taxon>
        <taxon>Burkholderiales</taxon>
        <taxon>Burkholderiaceae</taxon>
        <taxon>Paraburkholderia</taxon>
    </lineage>
</organism>
<dbReference type="GO" id="GO:0003677">
    <property type="term" value="F:DNA binding"/>
    <property type="evidence" value="ECO:0007669"/>
    <property type="project" value="UniProtKB-KW"/>
</dbReference>